<dbReference type="RefSeq" id="WP_135785721.1">
    <property type="nucleotide sequence ID" value="NZ_SRRT01000003.1"/>
</dbReference>
<gene>
    <name evidence="1" type="ORF">E5083_12540</name>
</gene>
<evidence type="ECO:0000313" key="2">
    <source>
        <dbReference type="Proteomes" id="UP000298159"/>
    </source>
</evidence>
<keyword evidence="2" id="KW-1185">Reference proteome</keyword>
<dbReference type="AlphaFoldDB" id="A0A4Z1D8M6"/>
<proteinExistence type="predicted"/>
<reference evidence="1 2" key="1">
    <citation type="submission" date="2019-04" db="EMBL/GenBank/DDBJ databases">
        <title>Streptomyces sp. nov. Bv016 isolated from bark of Buahinia variegata.</title>
        <authorList>
            <person name="Kanchanasin P."/>
            <person name="Tanasupawat S."/>
            <person name="Yuki M."/>
            <person name="Kudo T."/>
        </authorList>
    </citation>
    <scope>NUCLEOTIDE SEQUENCE [LARGE SCALE GENOMIC DNA]</scope>
    <source>
        <strain evidence="1 2">Bv016</strain>
    </source>
</reference>
<protein>
    <submittedName>
        <fullName evidence="1">Uncharacterized protein</fullName>
    </submittedName>
</protein>
<accession>A0A4Z1D8M6</accession>
<dbReference type="GeneID" id="95448426"/>
<dbReference type="Proteomes" id="UP000298159">
    <property type="component" value="Unassembled WGS sequence"/>
</dbReference>
<organism evidence="1 2">
    <name type="scientific">Streptomyces bauhiniae</name>
    <dbReference type="NCBI Taxonomy" id="2340725"/>
    <lineage>
        <taxon>Bacteria</taxon>
        <taxon>Bacillati</taxon>
        <taxon>Actinomycetota</taxon>
        <taxon>Actinomycetes</taxon>
        <taxon>Kitasatosporales</taxon>
        <taxon>Streptomycetaceae</taxon>
        <taxon>Streptomyces</taxon>
    </lineage>
</organism>
<comment type="caution">
    <text evidence="1">The sequence shown here is derived from an EMBL/GenBank/DDBJ whole genome shotgun (WGS) entry which is preliminary data.</text>
</comment>
<sequence>MAFSVMSSRVATGADGGFRLELEFFPDGEHSVSGERADFYVLDVPGLSPAPPAYPGNELDQVRHDLPSWSSRCTVLQSATTRGG</sequence>
<dbReference type="EMBL" id="SRRT01000003">
    <property type="protein sequence ID" value="TGN78023.1"/>
    <property type="molecule type" value="Genomic_DNA"/>
</dbReference>
<name>A0A4Z1D8M6_9ACTN</name>
<evidence type="ECO:0000313" key="1">
    <source>
        <dbReference type="EMBL" id="TGN78023.1"/>
    </source>
</evidence>